<keyword evidence="3" id="KW-1185">Reference proteome</keyword>
<dbReference type="Proteomes" id="UP001162880">
    <property type="component" value="Unassembled WGS sequence"/>
</dbReference>
<sequence>MMAFARTAPRPNAQASIKAFAQSFLATGLRLLGWVSVNALVAVGAVTMALCAVANFSLEGFMHQLANLSSRYITADAARQHQFDAILLWVLAVVFALAGIFRRQSLAHILLKEFDDDTAS</sequence>
<evidence type="ECO:0008006" key="4">
    <source>
        <dbReference type="Google" id="ProtNLM"/>
    </source>
</evidence>
<protein>
    <recommendedName>
        <fullName evidence="4">Chloride channel protein</fullName>
    </recommendedName>
</protein>
<proteinExistence type="predicted"/>
<feature type="transmembrane region" description="Helical" evidence="1">
    <location>
        <begin position="83"/>
        <end position="101"/>
    </location>
</feature>
<evidence type="ECO:0000313" key="2">
    <source>
        <dbReference type="EMBL" id="MCJ2180098.1"/>
    </source>
</evidence>
<keyword evidence="1" id="KW-0472">Membrane</keyword>
<name>A0ABT0B512_9SPHN</name>
<accession>A0ABT0B512</accession>
<dbReference type="EMBL" id="JALHLE010000028">
    <property type="protein sequence ID" value="MCJ2180098.1"/>
    <property type="molecule type" value="Genomic_DNA"/>
</dbReference>
<gene>
    <name evidence="2" type="ORF">MTR64_16125</name>
</gene>
<evidence type="ECO:0000256" key="1">
    <source>
        <dbReference type="SAM" id="Phobius"/>
    </source>
</evidence>
<feature type="transmembrane region" description="Helical" evidence="1">
    <location>
        <begin position="39"/>
        <end position="62"/>
    </location>
</feature>
<organism evidence="2 3">
    <name type="scientific">Novosphingobium album</name>
    <name type="common">ex Hu et al. 2023</name>
    <dbReference type="NCBI Taxonomy" id="2930093"/>
    <lineage>
        <taxon>Bacteria</taxon>
        <taxon>Pseudomonadati</taxon>
        <taxon>Pseudomonadota</taxon>
        <taxon>Alphaproteobacteria</taxon>
        <taxon>Sphingomonadales</taxon>
        <taxon>Sphingomonadaceae</taxon>
        <taxon>Novosphingobium</taxon>
    </lineage>
</organism>
<reference evidence="2" key="1">
    <citation type="submission" date="2022-03" db="EMBL/GenBank/DDBJ databases">
        <title>Identification of a novel bacterium isolated from mangrove sediments.</title>
        <authorList>
            <person name="Pan X."/>
        </authorList>
    </citation>
    <scope>NUCLEOTIDE SEQUENCE</scope>
    <source>
        <strain evidence="2">B2580</strain>
    </source>
</reference>
<evidence type="ECO:0000313" key="3">
    <source>
        <dbReference type="Proteomes" id="UP001162880"/>
    </source>
</evidence>
<comment type="caution">
    <text evidence="2">The sequence shown here is derived from an EMBL/GenBank/DDBJ whole genome shotgun (WGS) entry which is preliminary data.</text>
</comment>
<dbReference type="RefSeq" id="WP_188821196.1">
    <property type="nucleotide sequence ID" value="NZ_JALHLE010000028.1"/>
</dbReference>
<keyword evidence="1" id="KW-0812">Transmembrane</keyword>
<keyword evidence="1" id="KW-1133">Transmembrane helix</keyword>